<keyword evidence="2" id="KW-0472">Membrane</keyword>
<reference evidence="4 5" key="1">
    <citation type="journal article" date="2014" name="Genome Biol. Evol.">
        <title>The secreted proteins of Achlya hypogyna and Thraustotheca clavata identify the ancestral oomycete secretome and reveal gene acquisitions by horizontal gene transfer.</title>
        <authorList>
            <person name="Misner I."/>
            <person name="Blouin N."/>
            <person name="Leonard G."/>
            <person name="Richards T.A."/>
            <person name="Lane C.E."/>
        </authorList>
    </citation>
    <scope>NUCLEOTIDE SEQUENCE [LARGE SCALE GENOMIC DNA]</scope>
    <source>
        <strain evidence="4 5">ATCC 34112</strain>
    </source>
</reference>
<keyword evidence="2" id="KW-1133">Transmembrane helix</keyword>
<evidence type="ECO:0000256" key="2">
    <source>
        <dbReference type="SAM" id="Phobius"/>
    </source>
</evidence>
<proteinExistence type="predicted"/>
<dbReference type="EMBL" id="JNBS01001783">
    <property type="protein sequence ID" value="OQR99781.1"/>
    <property type="molecule type" value="Genomic_DNA"/>
</dbReference>
<keyword evidence="5" id="KW-1185">Reference proteome</keyword>
<comment type="caution">
    <text evidence="4">The sequence shown here is derived from an EMBL/GenBank/DDBJ whole genome shotgun (WGS) entry which is preliminary data.</text>
</comment>
<accession>A0A1V9ZPA5</accession>
<evidence type="ECO:0000256" key="1">
    <source>
        <dbReference type="SAM" id="MobiDB-lite"/>
    </source>
</evidence>
<feature type="compositionally biased region" description="Acidic residues" evidence="1">
    <location>
        <begin position="197"/>
        <end position="213"/>
    </location>
</feature>
<evidence type="ECO:0000256" key="3">
    <source>
        <dbReference type="SAM" id="SignalP"/>
    </source>
</evidence>
<organism evidence="4 5">
    <name type="scientific">Thraustotheca clavata</name>
    <dbReference type="NCBI Taxonomy" id="74557"/>
    <lineage>
        <taxon>Eukaryota</taxon>
        <taxon>Sar</taxon>
        <taxon>Stramenopiles</taxon>
        <taxon>Oomycota</taxon>
        <taxon>Saprolegniomycetes</taxon>
        <taxon>Saprolegniales</taxon>
        <taxon>Achlyaceae</taxon>
        <taxon>Thraustotheca</taxon>
    </lineage>
</organism>
<feature type="transmembrane region" description="Helical" evidence="2">
    <location>
        <begin position="148"/>
        <end position="170"/>
    </location>
</feature>
<keyword evidence="2" id="KW-0812">Transmembrane</keyword>
<sequence length="223" mass="24732">MGLTLLIVFASFVASITSLPTTPVPTRPTFGLELFEKLVEKLHVVRIQDQPLNDTEFNQTVLWIETMVVNRTELVKVNETALRINLGRLNNTELFTLFETVQKELTYNITDNIFFYQKQNGSANASDTIVLLNQVPTSSHSIYHDASLALTVGFGYVAIVAILVIAVVGVRIAKDKALPATLGTPQEESNEAAEKQEEQEENESEIIDVEELEPTQGQDSVIV</sequence>
<name>A0A1V9ZPA5_9STRA</name>
<protein>
    <recommendedName>
        <fullName evidence="6">Secreted protein</fullName>
    </recommendedName>
</protein>
<feature type="chain" id="PRO_5013275030" description="Secreted protein" evidence="3">
    <location>
        <begin position="19"/>
        <end position="223"/>
    </location>
</feature>
<feature type="signal peptide" evidence="3">
    <location>
        <begin position="1"/>
        <end position="18"/>
    </location>
</feature>
<evidence type="ECO:0008006" key="6">
    <source>
        <dbReference type="Google" id="ProtNLM"/>
    </source>
</evidence>
<gene>
    <name evidence="4" type="ORF">THRCLA_06393</name>
</gene>
<keyword evidence="3" id="KW-0732">Signal</keyword>
<dbReference type="Proteomes" id="UP000243217">
    <property type="component" value="Unassembled WGS sequence"/>
</dbReference>
<evidence type="ECO:0000313" key="5">
    <source>
        <dbReference type="Proteomes" id="UP000243217"/>
    </source>
</evidence>
<dbReference type="OrthoDB" id="75220at2759"/>
<evidence type="ECO:0000313" key="4">
    <source>
        <dbReference type="EMBL" id="OQR99781.1"/>
    </source>
</evidence>
<feature type="region of interest" description="Disordered" evidence="1">
    <location>
        <begin position="181"/>
        <end position="223"/>
    </location>
</feature>
<dbReference type="AlphaFoldDB" id="A0A1V9ZPA5"/>